<dbReference type="AlphaFoldDB" id="A0A1W6YY90"/>
<evidence type="ECO:0000313" key="3">
    <source>
        <dbReference type="Proteomes" id="UP000194139"/>
    </source>
</evidence>
<dbReference type="Proteomes" id="UP000194139">
    <property type="component" value="Chromosome"/>
</dbReference>
<dbReference type="InterPro" id="IPR016768">
    <property type="entry name" value="UCP019883"/>
</dbReference>
<keyword evidence="1" id="KW-1133">Transmembrane helix</keyword>
<dbReference type="OrthoDB" id="5785537at2"/>
<dbReference type="EMBL" id="CP021109">
    <property type="protein sequence ID" value="ARP85849.1"/>
    <property type="molecule type" value="Genomic_DNA"/>
</dbReference>
<feature type="transmembrane region" description="Helical" evidence="1">
    <location>
        <begin position="77"/>
        <end position="101"/>
    </location>
</feature>
<evidence type="ECO:0000256" key="1">
    <source>
        <dbReference type="SAM" id="Phobius"/>
    </source>
</evidence>
<reference evidence="2 3" key="1">
    <citation type="submission" date="2017-05" db="EMBL/GenBank/DDBJ databases">
        <title>Complete and WGS of Bordetella genogroups.</title>
        <authorList>
            <person name="Spilker T."/>
            <person name="LiPuma J."/>
        </authorList>
    </citation>
    <scope>NUCLEOTIDE SEQUENCE [LARGE SCALE GENOMIC DNA]</scope>
    <source>
        <strain evidence="2 3">AU17164</strain>
    </source>
</reference>
<accession>A0A1W6YY90</accession>
<proteinExistence type="predicted"/>
<dbReference type="RefSeq" id="WP_086056638.1">
    <property type="nucleotide sequence ID" value="NZ_CP021109.1"/>
</dbReference>
<protein>
    <recommendedName>
        <fullName evidence="4">DUF2818 domain-containing protein</fullName>
    </recommendedName>
</protein>
<keyword evidence="3" id="KW-1185">Reference proteome</keyword>
<keyword evidence="1" id="KW-0812">Transmembrane</keyword>
<dbReference type="Pfam" id="PF10993">
    <property type="entry name" value="DUF2818"/>
    <property type="match status" value="1"/>
</dbReference>
<evidence type="ECO:0000313" key="2">
    <source>
        <dbReference type="EMBL" id="ARP85849.1"/>
    </source>
</evidence>
<feature type="transmembrane region" description="Helical" evidence="1">
    <location>
        <begin position="6"/>
        <end position="23"/>
    </location>
</feature>
<sequence>MSQTLAVWLLIALALVCANLPFVNERVFAVIVWRKDGAPAAKPFWLRLIELLVFYFIVGGLGFAFESALGNRFSQSWEFYVIALCLFLVLAYPGFVIRYLLKRRRPARLDE</sequence>
<gene>
    <name evidence="2" type="ORF">CAL13_06225</name>
</gene>
<evidence type="ECO:0008006" key="4">
    <source>
        <dbReference type="Google" id="ProtNLM"/>
    </source>
</evidence>
<name>A0A1W6YY90_9BORD</name>
<organism evidence="2 3">
    <name type="scientific">Bordetella genomosp. 9</name>
    <dbReference type="NCBI Taxonomy" id="1416803"/>
    <lineage>
        <taxon>Bacteria</taxon>
        <taxon>Pseudomonadati</taxon>
        <taxon>Pseudomonadota</taxon>
        <taxon>Betaproteobacteria</taxon>
        <taxon>Burkholderiales</taxon>
        <taxon>Alcaligenaceae</taxon>
        <taxon>Bordetella</taxon>
    </lineage>
</organism>
<keyword evidence="1" id="KW-0472">Membrane</keyword>
<dbReference type="PIRSF" id="PIRSF019883">
    <property type="entry name" value="UCP019883"/>
    <property type="match status" value="1"/>
</dbReference>
<feature type="transmembrane region" description="Helical" evidence="1">
    <location>
        <begin position="44"/>
        <end position="65"/>
    </location>
</feature>